<comment type="caution">
    <text evidence="2">The sequence shown here is derived from an EMBL/GenBank/DDBJ whole genome shotgun (WGS) entry which is preliminary data.</text>
</comment>
<keyword evidence="3" id="KW-1185">Reference proteome</keyword>
<proteinExistence type="predicted"/>
<dbReference type="AlphaFoldDB" id="A0A8S1E992"/>
<accession>A0A8S1E992</accession>
<dbReference type="EMBL" id="CADEPI010001018">
    <property type="protein sequence ID" value="CAB3388937.1"/>
    <property type="molecule type" value="Genomic_DNA"/>
</dbReference>
<evidence type="ECO:0000313" key="2">
    <source>
        <dbReference type="EMBL" id="CAB3388937.1"/>
    </source>
</evidence>
<reference evidence="2 3" key="1">
    <citation type="submission" date="2020-04" db="EMBL/GenBank/DDBJ databases">
        <authorList>
            <person name="Alioto T."/>
            <person name="Alioto T."/>
            <person name="Gomez Garrido J."/>
        </authorList>
    </citation>
    <scope>NUCLEOTIDE SEQUENCE [LARGE SCALE GENOMIC DNA]</scope>
</reference>
<protein>
    <submittedName>
        <fullName evidence="2">Uncharacterized protein</fullName>
    </submittedName>
</protein>
<name>A0A8S1E992_9INSE</name>
<feature type="compositionally biased region" description="Basic residues" evidence="1">
    <location>
        <begin position="31"/>
        <end position="43"/>
    </location>
</feature>
<organism evidence="2 3">
    <name type="scientific">Cloeon dipterum</name>
    <dbReference type="NCBI Taxonomy" id="197152"/>
    <lineage>
        <taxon>Eukaryota</taxon>
        <taxon>Metazoa</taxon>
        <taxon>Ecdysozoa</taxon>
        <taxon>Arthropoda</taxon>
        <taxon>Hexapoda</taxon>
        <taxon>Insecta</taxon>
        <taxon>Pterygota</taxon>
        <taxon>Palaeoptera</taxon>
        <taxon>Ephemeroptera</taxon>
        <taxon>Pisciforma</taxon>
        <taxon>Baetidae</taxon>
        <taxon>Cloeon</taxon>
    </lineage>
</organism>
<sequence length="176" mass="19117">MRCDRDAGKSQDKPDPADYKHSVGAKQKPSSNKRRVVSQKRARTTSIEISRPVQSTPSRPDLIKGLGEFLNFDTNRTVYDGTVGTVGVQCSSGGEVFSSACTKAPVERLPIRPTVNAEGEFPCVTFTHLDVDFGVLYHLVDDVEAAQAQASSEQQTDCGAEQQVVWDCLPDLSDAV</sequence>
<evidence type="ECO:0000256" key="1">
    <source>
        <dbReference type="SAM" id="MobiDB-lite"/>
    </source>
</evidence>
<feature type="region of interest" description="Disordered" evidence="1">
    <location>
        <begin position="1"/>
        <end position="45"/>
    </location>
</feature>
<gene>
    <name evidence="2" type="ORF">CLODIP_2_CD00004</name>
</gene>
<feature type="compositionally biased region" description="Basic and acidic residues" evidence="1">
    <location>
        <begin position="1"/>
        <end position="21"/>
    </location>
</feature>
<evidence type="ECO:0000313" key="3">
    <source>
        <dbReference type="Proteomes" id="UP000494165"/>
    </source>
</evidence>
<dbReference type="Proteomes" id="UP000494165">
    <property type="component" value="Unassembled WGS sequence"/>
</dbReference>